<sequence length="512" mass="56476">MSGSHFLPVDTGEDLLPRAEAVLRGRVAIVDIGSNSVRLVVFDGLTRSAQTVHNEKTICSIGRELGTTGLLYKEGVDLALETLRRYRHLCDRLEVEMREAVATAAARDALNGPEFVRRAESAWGGPVRVLTGPEEARLAGEGVLAASPDAEGLVADLGGGSLDMVTVRGGRTVDVCSLPFGPLRLADLSRGDLDRTRKLVDNELEHWEPLASQGGKTLYLVGGIWRSIARVDMLREQYPLHMLQHYAIPFDRAMELAQVLSKQGKKSLELLSVVSKRRVELLPYGAVVLQRLLSFARFKDLVISANGVREGLVFAKLGPGERTKDPLIDFAAGENARVARTPAHAMEMFGWEAPLFADENAYYRRLRQAACLFSDLGWRRHPDHRTRGTYEDVLTMPYGGADHRARAFIAVATWHRYAGDEEMPPELRLKGLLDKAEERRALRIGLAARLAFDLSASAAGELGHYRLRLTPSKLVLEVHRRRSAVADDAVGRRLWSLGAAFDRNAEIQVIGG</sequence>
<feature type="domain" description="Exopolyphosphatase C-terminal" evidence="2">
    <location>
        <begin position="339"/>
        <end position="487"/>
    </location>
</feature>
<dbReference type="Pfam" id="PF21697">
    <property type="entry name" value="Ppx_C"/>
    <property type="match status" value="1"/>
</dbReference>
<dbReference type="Gene3D" id="3.30.420.150">
    <property type="entry name" value="Exopolyphosphatase. Domain 2"/>
    <property type="match status" value="1"/>
</dbReference>
<keyword evidence="4" id="KW-1185">Reference proteome</keyword>
<dbReference type="PANTHER" id="PTHR30005">
    <property type="entry name" value="EXOPOLYPHOSPHATASE"/>
    <property type="match status" value="1"/>
</dbReference>
<evidence type="ECO:0000259" key="2">
    <source>
        <dbReference type="Pfam" id="PF21697"/>
    </source>
</evidence>
<dbReference type="PANTHER" id="PTHR30005:SF0">
    <property type="entry name" value="RETROGRADE REGULATION PROTEIN 2"/>
    <property type="match status" value="1"/>
</dbReference>
<dbReference type="InterPro" id="IPR003695">
    <property type="entry name" value="Ppx_GppA_N"/>
</dbReference>
<reference evidence="3 4" key="1">
    <citation type="journal article" date="2019" name="Int. J. Syst. Evol. Microbiol.">
        <title>The Global Catalogue of Microorganisms (GCM) 10K type strain sequencing project: providing services to taxonomists for standard genome sequencing and annotation.</title>
        <authorList>
            <consortium name="The Broad Institute Genomics Platform"/>
            <consortium name="The Broad Institute Genome Sequencing Center for Infectious Disease"/>
            <person name="Wu L."/>
            <person name="Ma J."/>
        </authorList>
    </citation>
    <scope>NUCLEOTIDE SEQUENCE [LARGE SCALE GENOMIC DNA]</scope>
    <source>
        <strain evidence="3 4">JCM 15089</strain>
    </source>
</reference>
<dbReference type="RefSeq" id="WP_166932584.1">
    <property type="nucleotide sequence ID" value="NZ_BAAADD010000002.1"/>
</dbReference>
<dbReference type="Pfam" id="PF02541">
    <property type="entry name" value="Ppx-GppA"/>
    <property type="match status" value="1"/>
</dbReference>
<evidence type="ECO:0000313" key="3">
    <source>
        <dbReference type="EMBL" id="GAA0563372.1"/>
    </source>
</evidence>
<name>A0ABN1ECV9_9PROT</name>
<dbReference type="InterPro" id="IPR043129">
    <property type="entry name" value="ATPase_NBD"/>
</dbReference>
<comment type="caution">
    <text evidence="3">The sequence shown here is derived from an EMBL/GenBank/DDBJ whole genome shotgun (WGS) entry which is preliminary data.</text>
</comment>
<organism evidence="3 4">
    <name type="scientific">Rhizomicrobium electricum</name>
    <dbReference type="NCBI Taxonomy" id="480070"/>
    <lineage>
        <taxon>Bacteria</taxon>
        <taxon>Pseudomonadati</taxon>
        <taxon>Pseudomonadota</taxon>
        <taxon>Alphaproteobacteria</taxon>
        <taxon>Micropepsales</taxon>
        <taxon>Micropepsaceae</taxon>
        <taxon>Rhizomicrobium</taxon>
    </lineage>
</organism>
<dbReference type="InterPro" id="IPR048951">
    <property type="entry name" value="Ppx_C"/>
</dbReference>
<accession>A0ABN1ECV9</accession>
<dbReference type="SUPFAM" id="SSF109604">
    <property type="entry name" value="HD-domain/PDEase-like"/>
    <property type="match status" value="1"/>
</dbReference>
<proteinExistence type="predicted"/>
<dbReference type="EMBL" id="BAAADD010000002">
    <property type="protein sequence ID" value="GAA0563372.1"/>
    <property type="molecule type" value="Genomic_DNA"/>
</dbReference>
<dbReference type="Gene3D" id="3.30.420.40">
    <property type="match status" value="1"/>
</dbReference>
<evidence type="ECO:0000259" key="1">
    <source>
        <dbReference type="Pfam" id="PF02541"/>
    </source>
</evidence>
<dbReference type="SUPFAM" id="SSF53067">
    <property type="entry name" value="Actin-like ATPase domain"/>
    <property type="match status" value="2"/>
</dbReference>
<feature type="domain" description="Ppx/GppA phosphatase N-terminal" evidence="1">
    <location>
        <begin position="47"/>
        <end position="317"/>
    </location>
</feature>
<dbReference type="CDD" id="cd24052">
    <property type="entry name" value="ASKHA_NBD_HpPPX-GppA-like"/>
    <property type="match status" value="1"/>
</dbReference>
<evidence type="ECO:0000313" key="4">
    <source>
        <dbReference type="Proteomes" id="UP001499951"/>
    </source>
</evidence>
<dbReference type="InterPro" id="IPR050273">
    <property type="entry name" value="GppA/Ppx_hydrolase"/>
</dbReference>
<gene>
    <name evidence="3" type="primary">ppx</name>
    <name evidence="3" type="ORF">GCM10008942_09760</name>
</gene>
<dbReference type="Proteomes" id="UP001499951">
    <property type="component" value="Unassembled WGS sequence"/>
</dbReference>
<dbReference type="Gene3D" id="1.10.3210.10">
    <property type="entry name" value="Hypothetical protein af1432"/>
    <property type="match status" value="1"/>
</dbReference>
<protein>
    <submittedName>
        <fullName evidence="3">Exopolyphosphatase</fullName>
    </submittedName>
</protein>